<sequence>MTIEVSEETFYKVFDKPIKIEVERNGVLEKHHYNCKEQRGVKIWNFASSKKHQYYLFDINY</sequence>
<name>A0A0S2MW42_9CAUD</name>
<organism evidence="1 2">
    <name type="scientific">Cellulophaga phage phi4:1_13</name>
    <dbReference type="NCBI Taxonomy" id="1747284"/>
    <lineage>
        <taxon>Viruses</taxon>
        <taxon>Duplodnaviria</taxon>
        <taxon>Heunggongvirae</taxon>
        <taxon>Uroviricota</taxon>
        <taxon>Caudoviricetes</taxon>
        <taxon>Lightbulbvirus</taxon>
        <taxon>Lightbulbvirus Cba41</taxon>
    </lineage>
</organism>
<reference evidence="1 2" key="1">
    <citation type="submission" date="2015-10" db="EMBL/GenBank/DDBJ databases">
        <title>Large-scale maps of variable infection efficiencies in aquatic Bacteriodetes phage-host model systems.</title>
        <authorList>
            <person name="Holmfeldt K."/>
            <person name="Solonenko N."/>
            <person name="Howard-Varona C."/>
            <person name="Moreno M."/>
            <person name="Malmstrom R.R."/>
            <person name="Blow M.J."/>
            <person name="Sullivan M.B."/>
        </authorList>
    </citation>
    <scope>NUCLEOTIDE SEQUENCE [LARGE SCALE GENOMIC DNA]</scope>
</reference>
<protein>
    <submittedName>
        <fullName evidence="1">Uncharacterized protein</fullName>
    </submittedName>
</protein>
<gene>
    <name evidence="1" type="ORF">Phi4113_127</name>
</gene>
<evidence type="ECO:0000313" key="2">
    <source>
        <dbReference type="Proteomes" id="UP000229115"/>
    </source>
</evidence>
<accession>A0A0S2MW42</accession>
<proteinExistence type="predicted"/>
<dbReference type="EMBL" id="KT962245">
    <property type="protein sequence ID" value="ALO80136.1"/>
    <property type="molecule type" value="Genomic_RNA"/>
</dbReference>
<dbReference type="Proteomes" id="UP000229115">
    <property type="component" value="Segment"/>
</dbReference>
<evidence type="ECO:0000313" key="1">
    <source>
        <dbReference type="EMBL" id="ALO80136.1"/>
    </source>
</evidence>